<name>A0AA95K7Q8_9GAMM</name>
<evidence type="ECO:0000313" key="2">
    <source>
        <dbReference type="Proteomes" id="UP001177595"/>
    </source>
</evidence>
<sequence>MKKRTFENEQDFINGATSIPIVKRVRQKKYRAISVSLTDDHIKKIDNLILLAAKQGIIKVTRSDLIKIAIDKLKKEDLLT</sequence>
<keyword evidence="1" id="KW-0614">Plasmid</keyword>
<gene>
    <name evidence="1" type="ORF">QE210_18965</name>
</gene>
<evidence type="ECO:0000313" key="1">
    <source>
        <dbReference type="EMBL" id="WGM03590.1"/>
    </source>
</evidence>
<organism evidence="1 2">
    <name type="scientific">Arsenophonus nasoniae</name>
    <name type="common">son-killer infecting Nasonia vitripennis</name>
    <dbReference type="NCBI Taxonomy" id="638"/>
    <lineage>
        <taxon>Bacteria</taxon>
        <taxon>Pseudomonadati</taxon>
        <taxon>Pseudomonadota</taxon>
        <taxon>Gammaproteobacteria</taxon>
        <taxon>Enterobacterales</taxon>
        <taxon>Morganellaceae</taxon>
        <taxon>Arsenophonus</taxon>
    </lineage>
</organism>
<geneLocation type="plasmid" evidence="1 2">
    <name>paPv3</name>
</geneLocation>
<proteinExistence type="predicted"/>
<dbReference type="AlphaFoldDB" id="A0AA95K7Q8"/>
<dbReference type="EMBL" id="CP123507">
    <property type="protein sequence ID" value="WGM03590.1"/>
    <property type="molecule type" value="Genomic_DNA"/>
</dbReference>
<protein>
    <submittedName>
        <fullName evidence="1">Uncharacterized protein</fullName>
    </submittedName>
</protein>
<accession>A0AA95K7Q8</accession>
<dbReference type="Proteomes" id="UP001177595">
    <property type="component" value="Plasmid paPv3"/>
</dbReference>
<dbReference type="RefSeq" id="WP_280626820.1">
    <property type="nucleotide sequence ID" value="NZ_CP123507.1"/>
</dbReference>
<reference evidence="1" key="1">
    <citation type="submission" date="2023-04" db="EMBL/GenBank/DDBJ databases">
        <title>Genome dynamics across the evolutionary transition to endosymbiosis.</title>
        <authorList>
            <person name="Siozios S."/>
            <person name="Nadal-Jimenez P."/>
            <person name="Azagi T."/>
            <person name="Sprong H."/>
            <person name="Frost C.L."/>
            <person name="Parratt S.R."/>
            <person name="Taylor G."/>
            <person name="Brettell L."/>
            <person name="Lew K.C."/>
            <person name="Croft L."/>
            <person name="King K.C."/>
            <person name="Brockhurst M.A."/>
            <person name="Hypsa V."/>
            <person name="Novakova E."/>
            <person name="Darby A.C."/>
            <person name="Hurst G.D.D."/>
        </authorList>
    </citation>
    <scope>NUCLEOTIDE SEQUENCE</scope>
    <source>
        <strain evidence="1">APv</strain>
        <plasmid evidence="1">paPv3</plasmid>
    </source>
</reference>